<dbReference type="InterPro" id="IPR020103">
    <property type="entry name" value="PsdUridine_synth_cat_dom_sf"/>
</dbReference>
<feature type="domain" description="Pseudouridine synthase RsuA/RluA-like" evidence="2">
    <location>
        <begin position="2"/>
        <end position="126"/>
    </location>
</feature>
<gene>
    <name evidence="3" type="primary">rsuA</name>
    <name evidence="3" type="ORF">ACD_80C00163G0001</name>
</gene>
<dbReference type="PANTHER" id="PTHR47683">
    <property type="entry name" value="PSEUDOURIDINE SYNTHASE FAMILY PROTEIN-RELATED"/>
    <property type="match status" value="1"/>
</dbReference>
<keyword evidence="1 3" id="KW-0413">Isomerase</keyword>
<dbReference type="Pfam" id="PF00849">
    <property type="entry name" value="PseudoU_synth_2"/>
    <property type="match status" value="1"/>
</dbReference>
<proteinExistence type="predicted"/>
<dbReference type="GO" id="GO:0003723">
    <property type="term" value="F:RNA binding"/>
    <property type="evidence" value="ECO:0007669"/>
    <property type="project" value="InterPro"/>
</dbReference>
<dbReference type="InterPro" id="IPR000748">
    <property type="entry name" value="PsdUridine_synth_RsuA/RluB/E/F"/>
</dbReference>
<dbReference type="AlphaFoldDB" id="K1X3W4"/>
<evidence type="ECO:0000259" key="2">
    <source>
        <dbReference type="Pfam" id="PF00849"/>
    </source>
</evidence>
<comment type="caution">
    <text evidence="3">The sequence shown here is derived from an EMBL/GenBank/DDBJ whole genome shotgun (WGS) entry which is preliminary data.</text>
</comment>
<evidence type="ECO:0000313" key="3">
    <source>
        <dbReference type="EMBL" id="EKD24765.1"/>
    </source>
</evidence>
<dbReference type="EC" id="5.4.99.12" evidence="3"/>
<evidence type="ECO:0000256" key="1">
    <source>
        <dbReference type="ARBA" id="ARBA00023235"/>
    </source>
</evidence>
<dbReference type="SUPFAM" id="SSF55120">
    <property type="entry name" value="Pseudouridine synthase"/>
    <property type="match status" value="1"/>
</dbReference>
<name>K1X3W4_9BACT</name>
<dbReference type="NCBIfam" id="TIGR00093">
    <property type="entry name" value="pseudouridine synthase"/>
    <property type="match status" value="1"/>
</dbReference>
<dbReference type="InterPro" id="IPR042092">
    <property type="entry name" value="PsdUridine_s_RsuA/RluB/E/F_cat"/>
</dbReference>
<reference evidence="3" key="1">
    <citation type="journal article" date="2012" name="Science">
        <title>Fermentation, hydrogen, and sulfur metabolism in multiple uncultivated bacterial phyla.</title>
        <authorList>
            <person name="Wrighton K.C."/>
            <person name="Thomas B.C."/>
            <person name="Sharon I."/>
            <person name="Miller C.S."/>
            <person name="Castelle C.J."/>
            <person name="VerBerkmoes N.C."/>
            <person name="Wilkins M.J."/>
            <person name="Hettich R.L."/>
            <person name="Lipton M.S."/>
            <person name="Williams K.H."/>
            <person name="Long P.E."/>
            <person name="Banfield J.F."/>
        </authorList>
    </citation>
    <scope>NUCLEOTIDE SEQUENCE [LARGE SCALE GENOMIC DNA]</scope>
</reference>
<dbReference type="GO" id="GO:0001522">
    <property type="term" value="P:pseudouridine synthesis"/>
    <property type="evidence" value="ECO:0007669"/>
    <property type="project" value="InterPro"/>
</dbReference>
<accession>K1X3W4</accession>
<sequence length="157" mass="18696">MLNKPLGYVASKADLHNKTIYEILPPEYINYYYIWRLDKNSHGLLLLTDDPALVNEFEHPKFAIEKEYIVELDQELDVKDIQRALSGVKDEDEILRAIKITKDKKKYHYAVILNEWKKRHLRRMFKAIGYRVMDLERVREGKYTLGDLKIGEWKVIS</sequence>
<dbReference type="InterPro" id="IPR020094">
    <property type="entry name" value="TruA/RsuA/RluB/E/F_N"/>
</dbReference>
<dbReference type="InterPro" id="IPR050343">
    <property type="entry name" value="RsuA_PseudoU_synthase"/>
</dbReference>
<protein>
    <submittedName>
        <fullName evidence="3">Pseudouridylate synthase</fullName>
        <ecNumber evidence="3">5.4.99.12</ecNumber>
    </submittedName>
</protein>
<dbReference type="PANTHER" id="PTHR47683:SF4">
    <property type="entry name" value="PSEUDOURIDINE SYNTHASE"/>
    <property type="match status" value="1"/>
</dbReference>
<dbReference type="GO" id="GO:0160147">
    <property type="term" value="F:tRNA pseudouridine(38-40) synthase activity"/>
    <property type="evidence" value="ECO:0007669"/>
    <property type="project" value="UniProtKB-EC"/>
</dbReference>
<dbReference type="EMBL" id="AMFJ01036170">
    <property type="protein sequence ID" value="EKD24765.1"/>
    <property type="molecule type" value="Genomic_DNA"/>
</dbReference>
<dbReference type="Gene3D" id="3.30.70.1560">
    <property type="entry name" value="Alpha-L RNA-binding motif"/>
    <property type="match status" value="1"/>
</dbReference>
<organism evidence="3">
    <name type="scientific">uncultured bacterium</name>
    <name type="common">gcode 4</name>
    <dbReference type="NCBI Taxonomy" id="1234023"/>
    <lineage>
        <taxon>Bacteria</taxon>
        <taxon>environmental samples</taxon>
    </lineage>
</organism>
<dbReference type="InterPro" id="IPR006145">
    <property type="entry name" value="PsdUridine_synth_RsuA/RluA"/>
</dbReference>
<dbReference type="GO" id="GO:0006396">
    <property type="term" value="P:RNA processing"/>
    <property type="evidence" value="ECO:0007669"/>
    <property type="project" value="UniProtKB-ARBA"/>
</dbReference>
<dbReference type="Gene3D" id="3.30.70.580">
    <property type="entry name" value="Pseudouridine synthase I, catalytic domain, N-terminal subdomain"/>
    <property type="match status" value="1"/>
</dbReference>